<feature type="compositionally biased region" description="Low complexity" evidence="2">
    <location>
        <begin position="703"/>
        <end position="715"/>
    </location>
</feature>
<feature type="compositionally biased region" description="Basic and acidic residues" evidence="2">
    <location>
        <begin position="160"/>
        <end position="179"/>
    </location>
</feature>
<feature type="region of interest" description="Disordered" evidence="2">
    <location>
        <begin position="663"/>
        <end position="719"/>
    </location>
</feature>
<evidence type="ECO:0000256" key="2">
    <source>
        <dbReference type="SAM" id="MobiDB-lite"/>
    </source>
</evidence>
<feature type="region of interest" description="Disordered" evidence="2">
    <location>
        <begin position="536"/>
        <end position="562"/>
    </location>
</feature>
<feature type="compositionally biased region" description="Basic and acidic residues" evidence="2">
    <location>
        <begin position="215"/>
        <end position="231"/>
    </location>
</feature>
<evidence type="ECO:0000256" key="1">
    <source>
        <dbReference type="SAM" id="Coils"/>
    </source>
</evidence>
<dbReference type="GO" id="GO:0005929">
    <property type="term" value="C:cilium"/>
    <property type="evidence" value="ECO:0007669"/>
    <property type="project" value="GOC"/>
</dbReference>
<organism evidence="3">
    <name type="scientific">Chromera velia CCMP2878</name>
    <dbReference type="NCBI Taxonomy" id="1169474"/>
    <lineage>
        <taxon>Eukaryota</taxon>
        <taxon>Sar</taxon>
        <taxon>Alveolata</taxon>
        <taxon>Colpodellida</taxon>
        <taxon>Chromeraceae</taxon>
        <taxon>Chromera</taxon>
    </lineage>
</organism>
<feature type="region of interest" description="Disordered" evidence="2">
    <location>
        <begin position="145"/>
        <end position="310"/>
    </location>
</feature>
<evidence type="ECO:0000313" key="3">
    <source>
        <dbReference type="EMBL" id="CEM43146.1"/>
    </source>
</evidence>
<protein>
    <submittedName>
        <fullName evidence="3">Uncharacterized protein</fullName>
    </submittedName>
</protein>
<feature type="compositionally biased region" description="Pro residues" evidence="2">
    <location>
        <begin position="288"/>
        <end position="303"/>
    </location>
</feature>
<feature type="compositionally biased region" description="Polar residues" evidence="2">
    <location>
        <begin position="186"/>
        <end position="195"/>
    </location>
</feature>
<dbReference type="GO" id="GO:0035735">
    <property type="term" value="P:intraciliary transport involved in cilium assembly"/>
    <property type="evidence" value="ECO:0007669"/>
    <property type="project" value="InterPro"/>
</dbReference>
<feature type="compositionally biased region" description="Basic and acidic residues" evidence="2">
    <location>
        <begin position="12"/>
        <end position="27"/>
    </location>
</feature>
<feature type="compositionally biased region" description="Basic and acidic residues" evidence="2">
    <location>
        <begin position="196"/>
        <end position="206"/>
    </location>
</feature>
<feature type="compositionally biased region" description="Basic and acidic residues" evidence="2">
    <location>
        <begin position="663"/>
        <end position="677"/>
    </location>
</feature>
<accession>A0A0G4HGN6</accession>
<dbReference type="VEuPathDB" id="CryptoDB:Cvel_27334"/>
<dbReference type="AlphaFoldDB" id="A0A0G4HGN6"/>
<dbReference type="PANTHER" id="PTHR31540:SF1">
    <property type="entry name" value="CENTROSOMAL PROTEIN OF 131 KDA"/>
    <property type="match status" value="1"/>
</dbReference>
<dbReference type="PANTHER" id="PTHR31540">
    <property type="entry name" value="CENTROSOMAL PROTEIN OF 131 KDA"/>
    <property type="match status" value="1"/>
</dbReference>
<feature type="compositionally biased region" description="Basic and acidic residues" evidence="2">
    <location>
        <begin position="693"/>
        <end position="702"/>
    </location>
</feature>
<feature type="coiled-coil region" evidence="1">
    <location>
        <begin position="322"/>
        <end position="441"/>
    </location>
</feature>
<feature type="compositionally biased region" description="Low complexity" evidence="2">
    <location>
        <begin position="249"/>
        <end position="260"/>
    </location>
</feature>
<name>A0A0G4HGN6_9ALVE</name>
<gene>
    <name evidence="3" type="ORF">Cvel_27334</name>
</gene>
<dbReference type="EMBL" id="CDMZ01002621">
    <property type="protein sequence ID" value="CEM43146.1"/>
    <property type="molecule type" value="Genomic_DNA"/>
</dbReference>
<reference evidence="3" key="1">
    <citation type="submission" date="2014-11" db="EMBL/GenBank/DDBJ databases">
        <authorList>
            <person name="Otto D Thomas"/>
            <person name="Naeem Raeece"/>
        </authorList>
    </citation>
    <scope>NUCLEOTIDE SEQUENCE</scope>
</reference>
<feature type="compositionally biased region" description="Basic and acidic residues" evidence="2">
    <location>
        <begin position="80"/>
        <end position="92"/>
    </location>
</feature>
<proteinExistence type="predicted"/>
<feature type="region of interest" description="Disordered" evidence="2">
    <location>
        <begin position="1"/>
        <end position="121"/>
    </location>
</feature>
<sequence length="740" mass="84550">MEVTVTRSPPDLFRDSEIARGVKERELTSCQTENEGHAAPPPTAVTAAPSLSESVKNASRALHQKLKEGFPFPPSPPPPQKEKEREPQKDTSESQSSKGKRKDTAETEAPPPTVEQEDPLDAAIRLGALRYGETPSLTFWKGVGTVQRLPTSAQQDGGAGDDKGTTEKVKETGAEREPVEVPPSYTHVTGRTWTVQEERDRRKARESASALAISMDRDTQCVSFREEERQRPQTQSDHITAPGLREKPPLSSSAASLPPSGFVAADELLGRRPLSVSTPPGDAMPLAGRPPPSPSPSSFPPPASSLDAGSCPLEFQRMKSRMSVLEIEVDDKRKIIARLKESLEEAKRRAKTAETEFASTDEALRRAREEKQNLEEFVKRQLQMADGLVKDKAELTQRVEKLAEEVRAVRTEQTSKLHTQAEAHRQEVERSRRQWEAAERQRRERWEEEKTKEIKENTIRGLEPQVELILSEQRQQKRQFEERLREEAVAERRRMEEEMEERMRKAKTEWRATAEKEMQSERESLQRRMMEQFDRLDEQVQEERESRQASVRALREENEKERRAEAESWTQKIEDARKREREAVEQRAIAAETKLEAALRRHKNDLSGLQEQLRLEKHEWLATMTEKLGKDKRKELEEFKKDLNKEKERQLEQVVDLLAKEQQQRHKADLDRIRQDTENAASSRARVLAAELEAERERRQKAEQAAQASSAASAQLEERAATLTAQLEEADALLRVGFFL</sequence>
<dbReference type="InterPro" id="IPR030465">
    <property type="entry name" value="CEP131"/>
</dbReference>
<keyword evidence="1" id="KW-0175">Coiled coil</keyword>